<dbReference type="Gene3D" id="3.90.550.10">
    <property type="entry name" value="Spore Coat Polysaccharide Biosynthesis Protein SpsA, Chain A"/>
    <property type="match status" value="1"/>
</dbReference>
<sequence>MSEHTFVISAYGESQFLEDCIQSLLHQTVQSEIFVYINESNPYVEGICKKYGLSLKTGQGGGIGRDWNQSLSLVKTPYVTIAHQDDLYESEYAQSILEQFSKQKDATIVFSDYAEYRDQQVVPPNRNLKIKTFMLQLMSLFPSSKFWKKRVLSLGNPICCPAVSYNRNKLRDFSFREDLKTSLDWYAWYDINEHYPGAFIYVPKKLMYHRIHSESETTATISDNTRSKEDMYMYQLMWPRFIASFLMKFYEKSQQTNSQ</sequence>
<organism evidence="2 3">
    <name type="scientific">Streptococcus himalayensis</name>
    <dbReference type="NCBI Taxonomy" id="1888195"/>
    <lineage>
        <taxon>Bacteria</taxon>
        <taxon>Bacillati</taxon>
        <taxon>Bacillota</taxon>
        <taxon>Bacilli</taxon>
        <taxon>Lactobacillales</taxon>
        <taxon>Streptococcaceae</taxon>
        <taxon>Streptococcus</taxon>
    </lineage>
</organism>
<dbReference type="AlphaFoldDB" id="A0A917A765"/>
<feature type="domain" description="Glycosyltransferase 2-like" evidence="1">
    <location>
        <begin position="6"/>
        <end position="137"/>
    </location>
</feature>
<accession>A0A917A765</accession>
<name>A0A917A765_9STRE</name>
<dbReference type="InterPro" id="IPR029044">
    <property type="entry name" value="Nucleotide-diphossugar_trans"/>
</dbReference>
<dbReference type="EMBL" id="BMJN01000007">
    <property type="protein sequence ID" value="GGE27851.1"/>
    <property type="molecule type" value="Genomic_DNA"/>
</dbReference>
<keyword evidence="3" id="KW-1185">Reference proteome</keyword>
<dbReference type="SUPFAM" id="SSF53448">
    <property type="entry name" value="Nucleotide-diphospho-sugar transferases"/>
    <property type="match status" value="1"/>
</dbReference>
<keyword evidence="2" id="KW-0808">Transferase</keyword>
<dbReference type="OrthoDB" id="5986178at2"/>
<protein>
    <submittedName>
        <fullName evidence="2">Glycosyl transferase</fullName>
    </submittedName>
</protein>
<dbReference type="InterPro" id="IPR001173">
    <property type="entry name" value="Glyco_trans_2-like"/>
</dbReference>
<dbReference type="RefSeq" id="WP_068992312.1">
    <property type="nucleotide sequence ID" value="NZ_BMJN01000007.1"/>
</dbReference>
<comment type="caution">
    <text evidence="2">The sequence shown here is derived from an EMBL/GenBank/DDBJ whole genome shotgun (WGS) entry which is preliminary data.</text>
</comment>
<evidence type="ECO:0000313" key="3">
    <source>
        <dbReference type="Proteomes" id="UP000660801"/>
    </source>
</evidence>
<dbReference type="Pfam" id="PF00535">
    <property type="entry name" value="Glycos_transf_2"/>
    <property type="match status" value="1"/>
</dbReference>
<proteinExistence type="predicted"/>
<evidence type="ECO:0000313" key="2">
    <source>
        <dbReference type="EMBL" id="GGE27851.1"/>
    </source>
</evidence>
<reference evidence="2" key="2">
    <citation type="submission" date="2020-09" db="EMBL/GenBank/DDBJ databases">
        <authorList>
            <person name="Sun Q."/>
            <person name="Zhou Y."/>
        </authorList>
    </citation>
    <scope>NUCLEOTIDE SEQUENCE</scope>
    <source>
        <strain evidence="2">CGMCC 1.15533</strain>
    </source>
</reference>
<reference evidence="2" key="1">
    <citation type="journal article" date="2014" name="Int. J. Syst. Evol. Microbiol.">
        <title>Complete genome sequence of Corynebacterium casei LMG S-19264T (=DSM 44701T), isolated from a smear-ripened cheese.</title>
        <authorList>
            <consortium name="US DOE Joint Genome Institute (JGI-PGF)"/>
            <person name="Walter F."/>
            <person name="Albersmeier A."/>
            <person name="Kalinowski J."/>
            <person name="Ruckert C."/>
        </authorList>
    </citation>
    <scope>NUCLEOTIDE SEQUENCE</scope>
    <source>
        <strain evidence="2">CGMCC 1.15533</strain>
    </source>
</reference>
<dbReference type="Proteomes" id="UP000660801">
    <property type="component" value="Unassembled WGS sequence"/>
</dbReference>
<dbReference type="GO" id="GO:0016740">
    <property type="term" value="F:transferase activity"/>
    <property type="evidence" value="ECO:0007669"/>
    <property type="project" value="UniProtKB-KW"/>
</dbReference>
<gene>
    <name evidence="2" type="ORF">GCM10011510_06270</name>
</gene>
<evidence type="ECO:0000259" key="1">
    <source>
        <dbReference type="Pfam" id="PF00535"/>
    </source>
</evidence>